<protein>
    <recommendedName>
        <fullName evidence="3">Retrotransposon Copia-like N-terminal domain-containing protein</fullName>
    </recommendedName>
</protein>
<reference evidence="1" key="2">
    <citation type="submission" date="2021-03" db="UniProtKB">
        <authorList>
            <consortium name="EnsemblPlants"/>
        </authorList>
    </citation>
    <scope>IDENTIFICATION</scope>
</reference>
<dbReference type="OMA" id="GHEYETV"/>
<dbReference type="PANTHER" id="PTHR47481">
    <property type="match status" value="1"/>
</dbReference>
<name>A0A803P2J3_CANSA</name>
<organism evidence="1 2">
    <name type="scientific">Cannabis sativa</name>
    <name type="common">Hemp</name>
    <name type="synonym">Marijuana</name>
    <dbReference type="NCBI Taxonomy" id="3483"/>
    <lineage>
        <taxon>Eukaryota</taxon>
        <taxon>Viridiplantae</taxon>
        <taxon>Streptophyta</taxon>
        <taxon>Embryophyta</taxon>
        <taxon>Tracheophyta</taxon>
        <taxon>Spermatophyta</taxon>
        <taxon>Magnoliopsida</taxon>
        <taxon>eudicotyledons</taxon>
        <taxon>Gunneridae</taxon>
        <taxon>Pentapetalae</taxon>
        <taxon>rosids</taxon>
        <taxon>fabids</taxon>
        <taxon>Rosales</taxon>
        <taxon>Cannabaceae</taxon>
        <taxon>Cannabis</taxon>
    </lineage>
</organism>
<reference evidence="1" key="1">
    <citation type="submission" date="2018-11" db="EMBL/GenBank/DDBJ databases">
        <authorList>
            <person name="Grassa J C."/>
        </authorList>
    </citation>
    <scope>NUCLEOTIDE SEQUENCE [LARGE SCALE GENOMIC DNA]</scope>
</reference>
<evidence type="ECO:0008006" key="3">
    <source>
        <dbReference type="Google" id="ProtNLM"/>
    </source>
</evidence>
<dbReference type="EnsemblPlants" id="evm.model.02.772">
    <property type="protein sequence ID" value="cds.evm.model.02.772"/>
    <property type="gene ID" value="evm.TU.02.772"/>
</dbReference>
<evidence type="ECO:0000313" key="2">
    <source>
        <dbReference type="Proteomes" id="UP000596661"/>
    </source>
</evidence>
<dbReference type="Proteomes" id="UP000596661">
    <property type="component" value="Chromosome 2"/>
</dbReference>
<dbReference type="Pfam" id="PF14223">
    <property type="entry name" value="Retrotran_gag_2"/>
    <property type="match status" value="1"/>
</dbReference>
<accession>A0A803P2J3</accession>
<keyword evidence="2" id="KW-1185">Reference proteome</keyword>
<dbReference type="EMBL" id="UZAU01000132">
    <property type="status" value="NOT_ANNOTATED_CDS"/>
    <property type="molecule type" value="Genomic_DNA"/>
</dbReference>
<evidence type="ECO:0000313" key="1">
    <source>
        <dbReference type="EnsemblPlants" id="cds.evm.model.02.772"/>
    </source>
</evidence>
<dbReference type="AlphaFoldDB" id="A0A803P2J3"/>
<sequence>MGIEIVRILIEIGAKINSLDRHNYSYWRSLIIPLVRAHGLEGILRGTTPRPEPLLAGTNTMNPGFNHWIRCDALLMSWLMNSLSEAMLGHVLHCESAADIWTVFASLFATQSKARQLQLHLSIQNTKKGSLSIDEYILKMKNLVDSLAGVGHKLLDQEFVMYILGGVGHEYETVVILLTARADALTLQEVQYMLQNQEMRIEQTNSQNLDNVQANYAQFNKNASSSNGNNNCGRDNHRAVVTCEIEALNRMVVVHLMAMDVVLVLFSKFVARLVILHTNVIIDMTLTHKPAPPPLSLKATIHKH</sequence>
<dbReference type="PANTHER" id="PTHR47481:SF31">
    <property type="entry name" value="OS01G0873500 PROTEIN"/>
    <property type="match status" value="1"/>
</dbReference>
<dbReference type="Gramene" id="evm.model.02.772">
    <property type="protein sequence ID" value="cds.evm.model.02.772"/>
    <property type="gene ID" value="evm.TU.02.772"/>
</dbReference>
<proteinExistence type="predicted"/>